<dbReference type="InParanoid" id="W3XEQ5"/>
<dbReference type="Proteomes" id="UP000030651">
    <property type="component" value="Unassembled WGS sequence"/>
</dbReference>
<name>W3XEQ5_PESFW</name>
<dbReference type="OrthoDB" id="10474287at2759"/>
<dbReference type="AlphaFoldDB" id="W3XEQ5"/>
<feature type="region of interest" description="Disordered" evidence="1">
    <location>
        <begin position="104"/>
        <end position="139"/>
    </location>
</feature>
<keyword evidence="4" id="KW-1185">Reference proteome</keyword>
<dbReference type="KEGG" id="pfy:PFICI_05758"/>
<evidence type="ECO:0000256" key="1">
    <source>
        <dbReference type="SAM" id="MobiDB-lite"/>
    </source>
</evidence>
<feature type="compositionally biased region" description="Low complexity" evidence="1">
    <location>
        <begin position="117"/>
        <end position="139"/>
    </location>
</feature>
<feature type="compositionally biased region" description="Basic residues" evidence="1">
    <location>
        <begin position="104"/>
        <end position="116"/>
    </location>
</feature>
<dbReference type="STRING" id="1229662.W3XEQ5"/>
<keyword evidence="2" id="KW-0812">Transmembrane</keyword>
<feature type="transmembrane region" description="Helical" evidence="2">
    <location>
        <begin position="75"/>
        <end position="97"/>
    </location>
</feature>
<dbReference type="GeneID" id="19270771"/>
<keyword evidence="2" id="KW-0472">Membrane</keyword>
<gene>
    <name evidence="3" type="ORF">PFICI_05758</name>
</gene>
<evidence type="ECO:0000313" key="4">
    <source>
        <dbReference type="Proteomes" id="UP000030651"/>
    </source>
</evidence>
<proteinExistence type="predicted"/>
<evidence type="ECO:0000313" key="3">
    <source>
        <dbReference type="EMBL" id="ETS83882.1"/>
    </source>
</evidence>
<feature type="region of interest" description="Disordered" evidence="1">
    <location>
        <begin position="10"/>
        <end position="33"/>
    </location>
</feature>
<evidence type="ECO:0000256" key="2">
    <source>
        <dbReference type="SAM" id="Phobius"/>
    </source>
</evidence>
<feature type="compositionally biased region" description="Polar residues" evidence="1">
    <location>
        <begin position="14"/>
        <end position="33"/>
    </location>
</feature>
<dbReference type="EMBL" id="KI912111">
    <property type="protein sequence ID" value="ETS83882.1"/>
    <property type="molecule type" value="Genomic_DNA"/>
</dbReference>
<protein>
    <submittedName>
        <fullName evidence="3">Uncharacterized protein</fullName>
    </submittedName>
</protein>
<sequence length="139" mass="15017">MHIPRAYILGNSHEPGSSYNQVTSHANPQQSDSNETWQLIQHELGRLLHAWTASILDSGSGLRKRTTAHQLDTTIGIVVGVLLGVFVLASIAFLYIYRGSIRIKKRKRHHRHRKSSGSRGSKASDSGASASAAAAPPAA</sequence>
<organism evidence="3 4">
    <name type="scientific">Pestalotiopsis fici (strain W106-1 / CGMCC3.15140)</name>
    <dbReference type="NCBI Taxonomy" id="1229662"/>
    <lineage>
        <taxon>Eukaryota</taxon>
        <taxon>Fungi</taxon>
        <taxon>Dikarya</taxon>
        <taxon>Ascomycota</taxon>
        <taxon>Pezizomycotina</taxon>
        <taxon>Sordariomycetes</taxon>
        <taxon>Xylariomycetidae</taxon>
        <taxon>Amphisphaeriales</taxon>
        <taxon>Sporocadaceae</taxon>
        <taxon>Pestalotiopsis</taxon>
    </lineage>
</organism>
<reference evidence="4" key="1">
    <citation type="journal article" date="2015" name="BMC Genomics">
        <title>Genomic and transcriptomic analysis of the endophytic fungus Pestalotiopsis fici reveals its lifestyle and high potential for synthesis of natural products.</title>
        <authorList>
            <person name="Wang X."/>
            <person name="Zhang X."/>
            <person name="Liu L."/>
            <person name="Xiang M."/>
            <person name="Wang W."/>
            <person name="Sun X."/>
            <person name="Che Y."/>
            <person name="Guo L."/>
            <person name="Liu G."/>
            <person name="Guo L."/>
            <person name="Wang C."/>
            <person name="Yin W.B."/>
            <person name="Stadler M."/>
            <person name="Zhang X."/>
            <person name="Liu X."/>
        </authorList>
    </citation>
    <scope>NUCLEOTIDE SEQUENCE [LARGE SCALE GENOMIC DNA]</scope>
    <source>
        <strain evidence="4">W106-1 / CGMCC3.15140</strain>
    </source>
</reference>
<keyword evidence="2" id="KW-1133">Transmembrane helix</keyword>
<accession>W3XEQ5</accession>
<dbReference type="HOGENOM" id="CLU_1845791_0_0_1"/>
<dbReference type="RefSeq" id="XP_007832530.1">
    <property type="nucleotide sequence ID" value="XM_007834339.1"/>
</dbReference>